<dbReference type="OMA" id="HPMFRGW"/>
<protein>
    <submittedName>
        <fullName evidence="3 4">Uncharacterized protein</fullName>
    </submittedName>
</protein>
<reference evidence="3" key="1">
    <citation type="submission" date="2010-05" db="EMBL/GenBank/DDBJ databases">
        <title>The Genome Sequence of Magnaporthe poae strain ATCC 64411.</title>
        <authorList>
            <consortium name="The Broad Institute Genome Sequencing Platform"/>
            <consortium name="Broad Institute Genome Sequencing Center for Infectious Disease"/>
            <person name="Ma L.-J."/>
            <person name="Dead R."/>
            <person name="Young S."/>
            <person name="Zeng Q."/>
            <person name="Koehrsen M."/>
            <person name="Alvarado L."/>
            <person name="Berlin A."/>
            <person name="Chapman S.B."/>
            <person name="Chen Z."/>
            <person name="Freedman E."/>
            <person name="Gellesch M."/>
            <person name="Goldberg J."/>
            <person name="Griggs A."/>
            <person name="Gujja S."/>
            <person name="Heilman E.R."/>
            <person name="Heiman D."/>
            <person name="Hepburn T."/>
            <person name="Howarth C."/>
            <person name="Jen D."/>
            <person name="Larson L."/>
            <person name="Mehta T."/>
            <person name="Neiman D."/>
            <person name="Pearson M."/>
            <person name="Roberts A."/>
            <person name="Saif S."/>
            <person name="Shea T."/>
            <person name="Shenoy N."/>
            <person name="Sisk P."/>
            <person name="Stolte C."/>
            <person name="Sykes S."/>
            <person name="Walk T."/>
            <person name="White J."/>
            <person name="Yandava C."/>
            <person name="Haas B."/>
            <person name="Nusbaum C."/>
            <person name="Birren B."/>
        </authorList>
    </citation>
    <scope>NUCLEOTIDE SEQUENCE</scope>
    <source>
        <strain evidence="3">ATCC 64411</strain>
    </source>
</reference>
<feature type="transmembrane region" description="Helical" evidence="2">
    <location>
        <begin position="28"/>
        <end position="51"/>
    </location>
</feature>
<keyword evidence="2" id="KW-1133">Transmembrane helix</keyword>
<organism evidence="4 5">
    <name type="scientific">Magnaporthiopsis poae (strain ATCC 64411 / 73-15)</name>
    <name type="common">Kentucky bluegrass fungus</name>
    <name type="synonym">Magnaporthe poae</name>
    <dbReference type="NCBI Taxonomy" id="644358"/>
    <lineage>
        <taxon>Eukaryota</taxon>
        <taxon>Fungi</taxon>
        <taxon>Dikarya</taxon>
        <taxon>Ascomycota</taxon>
        <taxon>Pezizomycotina</taxon>
        <taxon>Sordariomycetes</taxon>
        <taxon>Sordariomycetidae</taxon>
        <taxon>Magnaporthales</taxon>
        <taxon>Magnaporthaceae</taxon>
        <taxon>Magnaporthiopsis</taxon>
    </lineage>
</organism>
<gene>
    <name evidence="3" type="ORF">MAPG_08148</name>
</gene>
<dbReference type="EMBL" id="ADBL01001970">
    <property type="status" value="NOT_ANNOTATED_CDS"/>
    <property type="molecule type" value="Genomic_DNA"/>
</dbReference>
<evidence type="ECO:0000313" key="5">
    <source>
        <dbReference type="Proteomes" id="UP000011715"/>
    </source>
</evidence>
<keyword evidence="2" id="KW-0812">Transmembrane</keyword>
<feature type="region of interest" description="Disordered" evidence="1">
    <location>
        <begin position="87"/>
        <end position="109"/>
    </location>
</feature>
<name>A0A0C4E6K5_MAGP6</name>
<reference evidence="4" key="5">
    <citation type="submission" date="2015-06" db="UniProtKB">
        <authorList>
            <consortium name="EnsemblFungi"/>
        </authorList>
    </citation>
    <scope>IDENTIFICATION</scope>
    <source>
        <strain evidence="4">ATCC 64411</strain>
    </source>
</reference>
<reference evidence="5" key="2">
    <citation type="submission" date="2010-05" db="EMBL/GenBank/DDBJ databases">
        <title>The genome sequence of Magnaporthe poae strain ATCC 64411.</title>
        <authorList>
            <person name="Ma L.-J."/>
            <person name="Dead R."/>
            <person name="Young S."/>
            <person name="Zeng Q."/>
            <person name="Koehrsen M."/>
            <person name="Alvarado L."/>
            <person name="Berlin A."/>
            <person name="Chapman S.B."/>
            <person name="Chen Z."/>
            <person name="Freedman E."/>
            <person name="Gellesch M."/>
            <person name="Goldberg J."/>
            <person name="Griggs A."/>
            <person name="Gujja S."/>
            <person name="Heilman E.R."/>
            <person name="Heiman D."/>
            <person name="Hepburn T."/>
            <person name="Howarth C."/>
            <person name="Jen D."/>
            <person name="Larson L."/>
            <person name="Mehta T."/>
            <person name="Neiman D."/>
            <person name="Pearson M."/>
            <person name="Roberts A."/>
            <person name="Saif S."/>
            <person name="Shea T."/>
            <person name="Shenoy N."/>
            <person name="Sisk P."/>
            <person name="Stolte C."/>
            <person name="Sykes S."/>
            <person name="Walk T."/>
            <person name="White J."/>
            <person name="Yandava C."/>
            <person name="Haas B."/>
            <person name="Nusbaum C."/>
            <person name="Birren B."/>
        </authorList>
    </citation>
    <scope>NUCLEOTIDE SEQUENCE [LARGE SCALE GENOMIC DNA]</scope>
    <source>
        <strain evidence="5">ATCC 64411 / 73-15</strain>
    </source>
</reference>
<feature type="compositionally biased region" description="Polar residues" evidence="1">
    <location>
        <begin position="131"/>
        <end position="140"/>
    </location>
</feature>
<feature type="compositionally biased region" description="Low complexity" evidence="1">
    <location>
        <begin position="153"/>
        <end position="172"/>
    </location>
</feature>
<reference evidence="3" key="3">
    <citation type="submission" date="2011-03" db="EMBL/GenBank/DDBJ databases">
        <title>Annotation of Magnaporthe poae ATCC 64411.</title>
        <authorList>
            <person name="Ma L.-J."/>
            <person name="Dead R."/>
            <person name="Young S.K."/>
            <person name="Zeng Q."/>
            <person name="Gargeya S."/>
            <person name="Fitzgerald M."/>
            <person name="Haas B."/>
            <person name="Abouelleil A."/>
            <person name="Alvarado L."/>
            <person name="Arachchi H.M."/>
            <person name="Berlin A."/>
            <person name="Brown A."/>
            <person name="Chapman S.B."/>
            <person name="Chen Z."/>
            <person name="Dunbar C."/>
            <person name="Freedman E."/>
            <person name="Gearin G."/>
            <person name="Gellesch M."/>
            <person name="Goldberg J."/>
            <person name="Griggs A."/>
            <person name="Gujja S."/>
            <person name="Heiman D."/>
            <person name="Howarth C."/>
            <person name="Larson L."/>
            <person name="Lui A."/>
            <person name="MacDonald P.J.P."/>
            <person name="Mehta T."/>
            <person name="Montmayeur A."/>
            <person name="Murphy C."/>
            <person name="Neiman D."/>
            <person name="Pearson M."/>
            <person name="Priest M."/>
            <person name="Roberts A."/>
            <person name="Saif S."/>
            <person name="Shea T."/>
            <person name="Shenoy N."/>
            <person name="Sisk P."/>
            <person name="Stolte C."/>
            <person name="Sykes S."/>
            <person name="Yandava C."/>
            <person name="Wortman J."/>
            <person name="Nusbaum C."/>
            <person name="Birren B."/>
        </authorList>
    </citation>
    <scope>NUCLEOTIDE SEQUENCE</scope>
    <source>
        <strain evidence="3">ATCC 64411</strain>
    </source>
</reference>
<accession>A0A0C4E6K5</accession>
<feature type="compositionally biased region" description="Low complexity" evidence="1">
    <location>
        <begin position="241"/>
        <end position="255"/>
    </location>
</feature>
<evidence type="ECO:0000256" key="2">
    <source>
        <dbReference type="SAM" id="Phobius"/>
    </source>
</evidence>
<keyword evidence="5" id="KW-1185">Reference proteome</keyword>
<feature type="region of interest" description="Disordered" evidence="1">
    <location>
        <begin position="131"/>
        <end position="224"/>
    </location>
</feature>
<keyword evidence="2" id="KW-0472">Membrane</keyword>
<evidence type="ECO:0000313" key="3">
    <source>
        <dbReference type="EMBL" id="KLU89174.1"/>
    </source>
</evidence>
<proteinExistence type="predicted"/>
<evidence type="ECO:0000313" key="4">
    <source>
        <dbReference type="EnsemblFungi" id="MAPG_08148T0"/>
    </source>
</evidence>
<dbReference type="EMBL" id="GL876972">
    <property type="protein sequence ID" value="KLU89174.1"/>
    <property type="molecule type" value="Genomic_DNA"/>
</dbReference>
<feature type="compositionally biased region" description="Acidic residues" evidence="1">
    <location>
        <begin position="191"/>
        <end position="206"/>
    </location>
</feature>
<dbReference type="Proteomes" id="UP000011715">
    <property type="component" value="Unassembled WGS sequence"/>
</dbReference>
<dbReference type="EnsemblFungi" id="MAPG_08148T0">
    <property type="protein sequence ID" value="MAPG_08148T0"/>
    <property type="gene ID" value="MAPG_08148"/>
</dbReference>
<dbReference type="OrthoDB" id="5222624at2759"/>
<sequence length="319" mass="34158">MITRDEGGGGSAAGASSGEEAIALRRSLIIVSSVLGTTIIAILAVVAAVVLRRRRRRQRAYDVARARDPYLTRPEYDDRRRRLRWLTSPSPYQSSDRHGSRRSGGCGGIDVEAQRSEMIRKSLQSRSMVHITNQSQNQDAPPTPSIPQPFASTAGPDAATTMTTTTEILAAAPKPVRTRSRTWHGGRLSNDDDNGHDDDDQGDEDSGGGSNRGSGAASDDNDVRSAQARVDYMWELLNRKGGYSSSSLSPAAAAGGEDDDDNDSTPRPPTVRLKTPPLLSHPAFRNWGGAGSGGEDSGSRTPKHTSLPTELMAMRPSPL</sequence>
<feature type="region of interest" description="Disordered" evidence="1">
    <location>
        <begin position="239"/>
        <end position="319"/>
    </location>
</feature>
<dbReference type="VEuPathDB" id="FungiDB:MAPG_08148"/>
<evidence type="ECO:0000256" key="1">
    <source>
        <dbReference type="SAM" id="MobiDB-lite"/>
    </source>
</evidence>
<dbReference type="AlphaFoldDB" id="A0A0C4E6K5"/>
<dbReference type="eggNOG" id="ENOG502T3A3">
    <property type="taxonomic scope" value="Eukaryota"/>
</dbReference>
<reference evidence="4" key="4">
    <citation type="journal article" date="2015" name="G3 (Bethesda)">
        <title>Genome sequences of three phytopathogenic species of the Magnaporthaceae family of fungi.</title>
        <authorList>
            <person name="Okagaki L.H."/>
            <person name="Nunes C.C."/>
            <person name="Sailsbery J."/>
            <person name="Clay B."/>
            <person name="Brown D."/>
            <person name="John T."/>
            <person name="Oh Y."/>
            <person name="Young N."/>
            <person name="Fitzgerald M."/>
            <person name="Haas B.J."/>
            <person name="Zeng Q."/>
            <person name="Young S."/>
            <person name="Adiconis X."/>
            <person name="Fan L."/>
            <person name="Levin J.Z."/>
            <person name="Mitchell T.K."/>
            <person name="Okubara P.A."/>
            <person name="Farman M.L."/>
            <person name="Kohn L.M."/>
            <person name="Birren B."/>
            <person name="Ma L.-J."/>
            <person name="Dean R.A."/>
        </authorList>
    </citation>
    <scope>NUCLEOTIDE SEQUENCE</scope>
    <source>
        <strain evidence="4">ATCC 64411 / 73-15</strain>
    </source>
</reference>